<name>A0AB39XIY6_9BRAD</name>
<proteinExistence type="predicted"/>
<evidence type="ECO:0000313" key="1">
    <source>
        <dbReference type="EMBL" id="XDV57920.1"/>
    </source>
</evidence>
<organism evidence="1">
    <name type="scientific">Bradyrhizobium sp. LLZ17</name>
    <dbReference type="NCBI Taxonomy" id="3239388"/>
    <lineage>
        <taxon>Bacteria</taxon>
        <taxon>Pseudomonadati</taxon>
        <taxon>Pseudomonadota</taxon>
        <taxon>Alphaproteobacteria</taxon>
        <taxon>Hyphomicrobiales</taxon>
        <taxon>Nitrobacteraceae</taxon>
        <taxon>Bradyrhizobium</taxon>
    </lineage>
</organism>
<dbReference type="EMBL" id="CP165734">
    <property type="protein sequence ID" value="XDV57920.1"/>
    <property type="molecule type" value="Genomic_DNA"/>
</dbReference>
<protein>
    <submittedName>
        <fullName evidence="1">Uncharacterized protein</fullName>
    </submittedName>
</protein>
<sequence length="44" mass="4468">MKAACLAEVLARIADAPPTATLLDVLGDDLRLTGVKKAAISGFA</sequence>
<accession>A0AB39XIY6</accession>
<dbReference type="RefSeq" id="WP_369722376.1">
    <property type="nucleotide sequence ID" value="NZ_CP165734.1"/>
</dbReference>
<reference evidence="1" key="1">
    <citation type="submission" date="2024-08" db="EMBL/GenBank/DDBJ databases">
        <authorList>
            <person name="Chaddad Z."/>
            <person name="Lamrabet M."/>
            <person name="Bouhnik O."/>
            <person name="Alami S."/>
            <person name="Wipf D."/>
            <person name="Courty P.E."/>
            <person name="Missbah El Idrissi M."/>
        </authorList>
    </citation>
    <scope>NUCLEOTIDE SEQUENCE</scope>
    <source>
        <strain evidence="1">LLZ17</strain>
    </source>
</reference>
<gene>
    <name evidence="1" type="ORF">AB8Z38_36570</name>
</gene>
<dbReference type="AlphaFoldDB" id="A0AB39XIY6"/>